<name>A0ABX4MES7_9HYPH</name>
<keyword evidence="2" id="KW-1185">Reference proteome</keyword>
<gene>
    <name evidence="1" type="primary">cobB1</name>
    <name evidence="1" type="ORF">MAGCAS_163</name>
</gene>
<proteinExistence type="predicted"/>
<reference evidence="1" key="1">
    <citation type="submission" date="2017-09" db="EMBL/GenBank/DDBJ databases">
        <authorList>
            <person name="Campbell M.A."/>
            <person name="Lukasik P."/>
            <person name="Simon C."/>
            <person name="McCutcheon J.P."/>
        </authorList>
    </citation>
    <scope>NUCLEOTIDE SEQUENCE [LARGE SCALE GENOMIC DNA]</scope>
    <source>
        <strain evidence="1">MAGCAS</strain>
    </source>
</reference>
<protein>
    <submittedName>
        <fullName evidence="1">Hydrogenobyrinate a,c-diamide synthase</fullName>
        <ecNumber evidence="1">6.3.5.9</ecNumber>
    </submittedName>
</protein>
<keyword evidence="1" id="KW-0436">Ligase</keyword>
<dbReference type="EC" id="6.3.5.9" evidence="1"/>
<evidence type="ECO:0000313" key="1">
    <source>
        <dbReference type="EMBL" id="PIM94979.1"/>
    </source>
</evidence>
<dbReference type="EMBL" id="NXGL01000027">
    <property type="protein sequence ID" value="PIM94979.1"/>
    <property type="molecule type" value="Genomic_DNA"/>
</dbReference>
<organism evidence="1 2">
    <name type="scientific">Candidatus Hodgkinia cicadicola</name>
    <dbReference type="NCBI Taxonomy" id="573658"/>
    <lineage>
        <taxon>Bacteria</taxon>
        <taxon>Pseudomonadati</taxon>
        <taxon>Pseudomonadota</taxon>
        <taxon>Alphaproteobacteria</taxon>
        <taxon>Hyphomicrobiales</taxon>
        <taxon>Candidatus Hodgkinia</taxon>
    </lineage>
</organism>
<comment type="caution">
    <text evidence="1">The sequence shown here is derived from an EMBL/GenBank/DDBJ whole genome shotgun (WGS) entry which is preliminary data.</text>
</comment>
<evidence type="ECO:0000313" key="2">
    <source>
        <dbReference type="Proteomes" id="UP000229707"/>
    </source>
</evidence>
<dbReference type="GO" id="GO:0043802">
    <property type="term" value="F:hydrogenobyrinic acid a,c-diamide synthase (glutamine-hydrolysing) activity"/>
    <property type="evidence" value="ECO:0007669"/>
    <property type="project" value="UniProtKB-EC"/>
</dbReference>
<dbReference type="Proteomes" id="UP000229707">
    <property type="component" value="Unassembled WGS sequence"/>
</dbReference>
<accession>A0ABX4MES7</accession>
<sequence length="228" mass="26350">MFLRIKIIYTCVKFSYMLILCALRSSEGKTQFACSLAINISLIKSQIEICKIGPDYIDIININQIRNNTFINIPIRIDYKIITWLLWIGKIGLIEDNMGLLDNIIQTSAINTYTLLANRKNKFILILNCATGQQTNVCTISILWPLISWLILNNIASYKHENLLVNEFKSSKAPPICGILYRNATIVMKQRHLGLIQFVEINLTKKSYFNLLIKWTFIQCNMKWILIV</sequence>